<proteinExistence type="predicted"/>
<protein>
    <submittedName>
        <fullName evidence="2">Uncharacterized protein</fullName>
    </submittedName>
</protein>
<dbReference type="Proteomes" id="UP000039021">
    <property type="component" value="Unassembled WGS sequence"/>
</dbReference>
<name>A0A916LC92_MYCTX</name>
<gene>
    <name evidence="2" type="ORF">ERS007739_02630</name>
</gene>
<comment type="caution">
    <text evidence="2">The sequence shown here is derived from an EMBL/GenBank/DDBJ whole genome shotgun (WGS) entry which is preliminary data.</text>
</comment>
<feature type="region of interest" description="Disordered" evidence="1">
    <location>
        <begin position="52"/>
        <end position="76"/>
    </location>
</feature>
<accession>A0A916LC92</accession>
<sequence length="76" mass="8547">MLQGAHRFTGSQIVGDRASQLPILVIPQAGQALVGKRFPPRLRLYCDGEQRAAGEDHNQCREQPADESDHFGYRRE</sequence>
<dbReference type="AlphaFoldDB" id="A0A916LC92"/>
<dbReference type="EMBL" id="CSBK01001230">
    <property type="protein sequence ID" value="COY45352.1"/>
    <property type="molecule type" value="Genomic_DNA"/>
</dbReference>
<evidence type="ECO:0000313" key="2">
    <source>
        <dbReference type="EMBL" id="COY45352.1"/>
    </source>
</evidence>
<reference evidence="3" key="1">
    <citation type="submission" date="2015-03" db="EMBL/GenBank/DDBJ databases">
        <authorList>
            <consortium name="Pathogen Informatics"/>
        </authorList>
    </citation>
    <scope>NUCLEOTIDE SEQUENCE [LARGE SCALE GENOMIC DNA]</scope>
    <source>
        <strain evidence="3">N09902308</strain>
    </source>
</reference>
<organism evidence="2 3">
    <name type="scientific">Mycobacterium tuberculosis</name>
    <dbReference type="NCBI Taxonomy" id="1773"/>
    <lineage>
        <taxon>Bacteria</taxon>
        <taxon>Bacillati</taxon>
        <taxon>Actinomycetota</taxon>
        <taxon>Actinomycetes</taxon>
        <taxon>Mycobacteriales</taxon>
        <taxon>Mycobacteriaceae</taxon>
        <taxon>Mycobacterium</taxon>
        <taxon>Mycobacterium tuberculosis complex</taxon>
    </lineage>
</organism>
<evidence type="ECO:0000256" key="1">
    <source>
        <dbReference type="SAM" id="MobiDB-lite"/>
    </source>
</evidence>
<evidence type="ECO:0000313" key="3">
    <source>
        <dbReference type="Proteomes" id="UP000039021"/>
    </source>
</evidence>